<organism evidence="1 2">
    <name type="scientific">Salvia divinorum</name>
    <name type="common">Maria pastora</name>
    <name type="synonym">Diviner's sage</name>
    <dbReference type="NCBI Taxonomy" id="28513"/>
    <lineage>
        <taxon>Eukaryota</taxon>
        <taxon>Viridiplantae</taxon>
        <taxon>Streptophyta</taxon>
        <taxon>Embryophyta</taxon>
        <taxon>Tracheophyta</taxon>
        <taxon>Spermatophyta</taxon>
        <taxon>Magnoliopsida</taxon>
        <taxon>eudicotyledons</taxon>
        <taxon>Gunneridae</taxon>
        <taxon>Pentapetalae</taxon>
        <taxon>asterids</taxon>
        <taxon>lamiids</taxon>
        <taxon>Lamiales</taxon>
        <taxon>Lamiaceae</taxon>
        <taxon>Nepetoideae</taxon>
        <taxon>Mentheae</taxon>
        <taxon>Salviinae</taxon>
        <taxon>Salvia</taxon>
        <taxon>Salvia subgen. Calosphace</taxon>
    </lineage>
</organism>
<comment type="caution">
    <text evidence="1">The sequence shown here is derived from an EMBL/GenBank/DDBJ whole genome shotgun (WGS) entry which is preliminary data.</text>
</comment>
<dbReference type="AlphaFoldDB" id="A0ABD1IK88"/>
<name>A0ABD1IK88_SALDI</name>
<accession>A0ABD1IK88</accession>
<evidence type="ECO:0000313" key="1">
    <source>
        <dbReference type="EMBL" id="KAL1568910.1"/>
    </source>
</evidence>
<reference evidence="1 2" key="1">
    <citation type="submission" date="2024-06" db="EMBL/GenBank/DDBJ databases">
        <title>A chromosome level genome sequence of Diviner's sage (Salvia divinorum).</title>
        <authorList>
            <person name="Ford S.A."/>
            <person name="Ro D.-K."/>
            <person name="Ness R.W."/>
            <person name="Phillips M.A."/>
        </authorList>
    </citation>
    <scope>NUCLEOTIDE SEQUENCE [LARGE SCALE GENOMIC DNA]</scope>
    <source>
        <strain evidence="1">SAF-2024a</strain>
        <tissue evidence="1">Leaf</tissue>
    </source>
</reference>
<keyword evidence="2" id="KW-1185">Reference proteome</keyword>
<sequence length="107" mass="11587">MRSSLLPTMPPPVSSFSVHSPSRILLPLSRLRLKLATFFLLSLSASPFHAATADSASHRVVVFVDDKISIETGTAWTPIVGLPPNVAAITGLKLQLEVKTREWILGL</sequence>
<dbReference type="Proteomes" id="UP001567538">
    <property type="component" value="Unassembled WGS sequence"/>
</dbReference>
<protein>
    <submittedName>
        <fullName evidence="1">Uncharacterized protein</fullName>
    </submittedName>
</protein>
<evidence type="ECO:0000313" key="2">
    <source>
        <dbReference type="Proteomes" id="UP001567538"/>
    </source>
</evidence>
<dbReference type="EMBL" id="JBEAFC010000001">
    <property type="protein sequence ID" value="KAL1568910.1"/>
    <property type="molecule type" value="Genomic_DNA"/>
</dbReference>
<gene>
    <name evidence="1" type="ORF">AAHA92_00455</name>
</gene>
<proteinExistence type="predicted"/>